<dbReference type="VEuPathDB" id="FungiDB:CH63R_05668"/>
<evidence type="ECO:0000313" key="2">
    <source>
        <dbReference type="EMBL" id="OBR09976.1"/>
    </source>
</evidence>
<sequence length="88" mass="9549">MLRVARNPGRVIMCSVHAGRRRKASPATEKTCQSSTLGVKTGWPQPATRANSADDTIGTVKKQDFSKDKYRNVDSSLNVTTLPSSGQE</sequence>
<comment type="caution">
    <text evidence="2">The sequence shown here is derived from an EMBL/GenBank/DDBJ whole genome shotgun (WGS) entry which is preliminary data.</text>
</comment>
<accession>A0A1B7YD29</accession>
<proteinExistence type="predicted"/>
<name>A0A1B7YD29_COLHI</name>
<feature type="region of interest" description="Disordered" evidence="1">
    <location>
        <begin position="25"/>
        <end position="54"/>
    </location>
</feature>
<dbReference type="KEGG" id="chig:CH63R_05668"/>
<keyword evidence="3" id="KW-1185">Reference proteome</keyword>
<organism evidence="2 3">
    <name type="scientific">Colletotrichum higginsianum (strain IMI 349063)</name>
    <name type="common">Crucifer anthracnose fungus</name>
    <dbReference type="NCBI Taxonomy" id="759273"/>
    <lineage>
        <taxon>Eukaryota</taxon>
        <taxon>Fungi</taxon>
        <taxon>Dikarya</taxon>
        <taxon>Ascomycota</taxon>
        <taxon>Pezizomycotina</taxon>
        <taxon>Sordariomycetes</taxon>
        <taxon>Hypocreomycetidae</taxon>
        <taxon>Glomerellales</taxon>
        <taxon>Glomerellaceae</taxon>
        <taxon>Colletotrichum</taxon>
        <taxon>Colletotrichum destructivum species complex</taxon>
    </lineage>
</organism>
<protein>
    <submittedName>
        <fullName evidence="2">Uncharacterized protein</fullName>
    </submittedName>
</protein>
<reference evidence="3" key="1">
    <citation type="journal article" date="2017" name="BMC Genomics">
        <title>Gapless genome assembly of Colletotrichum higginsianum reveals chromosome structure and association of transposable elements with secondary metabolite gene clusters.</title>
        <authorList>
            <person name="Dallery J.-F."/>
            <person name="Lapalu N."/>
            <person name="Zampounis A."/>
            <person name="Pigne S."/>
            <person name="Luyten I."/>
            <person name="Amselem J."/>
            <person name="Wittenberg A.H.J."/>
            <person name="Zhou S."/>
            <person name="de Queiroz M.V."/>
            <person name="Robin G.P."/>
            <person name="Auger A."/>
            <person name="Hainaut M."/>
            <person name="Henrissat B."/>
            <person name="Kim K.-T."/>
            <person name="Lee Y.-H."/>
            <person name="Lespinet O."/>
            <person name="Schwartz D.C."/>
            <person name="Thon M.R."/>
            <person name="O'Connell R.J."/>
        </authorList>
    </citation>
    <scope>NUCLEOTIDE SEQUENCE [LARGE SCALE GENOMIC DNA]</scope>
    <source>
        <strain evidence="3">IMI 349063</strain>
    </source>
</reference>
<feature type="compositionally biased region" description="Polar residues" evidence="1">
    <location>
        <begin position="28"/>
        <end position="38"/>
    </location>
</feature>
<dbReference type="RefSeq" id="XP_018158493.1">
    <property type="nucleotide sequence ID" value="XM_018300643.1"/>
</dbReference>
<dbReference type="Proteomes" id="UP000092177">
    <property type="component" value="Chromosome 4"/>
</dbReference>
<evidence type="ECO:0000256" key="1">
    <source>
        <dbReference type="SAM" id="MobiDB-lite"/>
    </source>
</evidence>
<gene>
    <name evidence="2" type="ORF">CH63R_05668</name>
</gene>
<dbReference type="EMBL" id="LTAN01000004">
    <property type="protein sequence ID" value="OBR09976.1"/>
    <property type="molecule type" value="Genomic_DNA"/>
</dbReference>
<evidence type="ECO:0000313" key="3">
    <source>
        <dbReference type="Proteomes" id="UP000092177"/>
    </source>
</evidence>
<dbReference type="GeneID" id="28864750"/>
<dbReference type="AlphaFoldDB" id="A0A1B7YD29"/>